<dbReference type="OrthoDB" id="9805629at2"/>
<evidence type="ECO:0000256" key="8">
    <source>
        <dbReference type="RuleBase" id="RU361257"/>
    </source>
</evidence>
<evidence type="ECO:0000256" key="5">
    <source>
        <dbReference type="ARBA" id="ARBA00022691"/>
    </source>
</evidence>
<evidence type="ECO:0000256" key="6">
    <source>
        <dbReference type="ARBA" id="ARBA00047942"/>
    </source>
</evidence>
<dbReference type="PROSITE" id="PS00092">
    <property type="entry name" value="N6_MTASE"/>
    <property type="match status" value="1"/>
</dbReference>
<evidence type="ECO:0000256" key="4">
    <source>
        <dbReference type="ARBA" id="ARBA00022679"/>
    </source>
</evidence>
<keyword evidence="4 8" id="KW-0808">Transferase</keyword>
<dbReference type="EMBL" id="SPVG01000178">
    <property type="protein sequence ID" value="TFW18858.1"/>
    <property type="molecule type" value="Genomic_DNA"/>
</dbReference>
<dbReference type="InterPro" id="IPR029063">
    <property type="entry name" value="SAM-dependent_MTases_sf"/>
</dbReference>
<feature type="binding site" evidence="7">
    <location>
        <position position="20"/>
    </location>
    <ligand>
        <name>S-adenosyl-L-methionine</name>
        <dbReference type="ChEBI" id="CHEBI:59789"/>
    </ligand>
</feature>
<dbReference type="GO" id="GO:0043565">
    <property type="term" value="F:sequence-specific DNA binding"/>
    <property type="evidence" value="ECO:0007669"/>
    <property type="project" value="TreeGrafter"/>
</dbReference>
<feature type="binding site" evidence="7">
    <location>
        <position position="24"/>
    </location>
    <ligand>
        <name>S-adenosyl-L-methionine</name>
        <dbReference type="ChEBI" id="CHEBI:59789"/>
    </ligand>
</feature>
<dbReference type="Gene3D" id="1.10.1020.10">
    <property type="entry name" value="Adenine-specific Methyltransferase, Domain 2"/>
    <property type="match status" value="1"/>
</dbReference>
<dbReference type="Proteomes" id="UP000297729">
    <property type="component" value="Unassembled WGS sequence"/>
</dbReference>
<dbReference type="GO" id="GO:1904047">
    <property type="term" value="F:S-adenosyl-L-methionine binding"/>
    <property type="evidence" value="ECO:0007669"/>
    <property type="project" value="TreeGrafter"/>
</dbReference>
<sequence length="277" mass="31273">MTATATTQASPPSLLPFLKWAGGKRWLAEHVLNLIPSNFSTYYEPFLGSGAIFFSLQPKAAVLSDLNNDLINAYVSIRDDAERVSTVLRRHHRQHSKDYYYEVRGQALRAQHTRAAQFIYLNRTCWNGLYRVNLAGNFNVPIGTKTKVILDTDNFPATAELLNNAELHCRDFEETINLAGNNDVIFADPPYTIHHNHNGFIKYNENIFSWQDQIRLRDSLVRAAARGAKVIMTNANHESVRSLYENGFLLTPVSRMSVIAGASSARKAYEELLIVSE</sequence>
<dbReference type="NCBIfam" id="TIGR00571">
    <property type="entry name" value="dam"/>
    <property type="match status" value="1"/>
</dbReference>
<protein>
    <recommendedName>
        <fullName evidence="2 8">Site-specific DNA-methyltransferase (adenine-specific)</fullName>
        <ecNumber evidence="2 8">2.1.1.72</ecNumber>
    </recommendedName>
</protein>
<keyword evidence="10" id="KW-1185">Reference proteome</keyword>
<evidence type="ECO:0000256" key="7">
    <source>
        <dbReference type="PIRSR" id="PIRSR000398-1"/>
    </source>
</evidence>
<dbReference type="PRINTS" id="PR00505">
    <property type="entry name" value="D12N6MTFRASE"/>
</dbReference>
<dbReference type="GO" id="GO:0009307">
    <property type="term" value="P:DNA restriction-modification system"/>
    <property type="evidence" value="ECO:0007669"/>
    <property type="project" value="InterPro"/>
</dbReference>
<dbReference type="RefSeq" id="WP_135202768.1">
    <property type="nucleotide sequence ID" value="NZ_SPVG01000178.1"/>
</dbReference>
<comment type="caution">
    <text evidence="9">The sequence shown here is derived from an EMBL/GenBank/DDBJ whole genome shotgun (WGS) entry which is preliminary data.</text>
</comment>
<reference evidence="9 10" key="1">
    <citation type="submission" date="2019-03" db="EMBL/GenBank/DDBJ databases">
        <title>Draft Genome Sequence of Duganella callidus sp. nov., a Novel Duganella Species Isolated from Cultivated Soil.</title>
        <authorList>
            <person name="Raths R."/>
            <person name="Peta V."/>
            <person name="Bucking H."/>
        </authorList>
    </citation>
    <scope>NUCLEOTIDE SEQUENCE [LARGE SCALE GENOMIC DNA]</scope>
    <source>
        <strain evidence="9 10">DN04</strain>
    </source>
</reference>
<dbReference type="Pfam" id="PF02086">
    <property type="entry name" value="MethyltransfD12"/>
    <property type="match status" value="1"/>
</dbReference>
<dbReference type="InterPro" id="IPR012263">
    <property type="entry name" value="M_m6A_EcoRV"/>
</dbReference>
<keyword evidence="5 8" id="KW-0949">S-adenosyl-L-methionine</keyword>
<dbReference type="GO" id="GO:0032259">
    <property type="term" value="P:methylation"/>
    <property type="evidence" value="ECO:0007669"/>
    <property type="project" value="UniProtKB-KW"/>
</dbReference>
<evidence type="ECO:0000313" key="10">
    <source>
        <dbReference type="Proteomes" id="UP000297729"/>
    </source>
</evidence>
<dbReference type="EC" id="2.1.1.72" evidence="2 8"/>
<comment type="similarity">
    <text evidence="1 8">Belongs to the N(4)/N(6)-methyltransferase family.</text>
</comment>
<dbReference type="SUPFAM" id="SSF53335">
    <property type="entry name" value="S-adenosyl-L-methionine-dependent methyltransferases"/>
    <property type="match status" value="1"/>
</dbReference>
<evidence type="ECO:0000256" key="1">
    <source>
        <dbReference type="ARBA" id="ARBA00006594"/>
    </source>
</evidence>
<evidence type="ECO:0000313" key="9">
    <source>
        <dbReference type="EMBL" id="TFW18858.1"/>
    </source>
</evidence>
<dbReference type="InterPro" id="IPR002052">
    <property type="entry name" value="DNA_methylase_N6_adenine_CS"/>
</dbReference>
<dbReference type="InterPro" id="IPR023095">
    <property type="entry name" value="Ade_MeTrfase_dom_2"/>
</dbReference>
<evidence type="ECO:0000256" key="3">
    <source>
        <dbReference type="ARBA" id="ARBA00022603"/>
    </source>
</evidence>
<dbReference type="GO" id="GO:0006298">
    <property type="term" value="P:mismatch repair"/>
    <property type="evidence" value="ECO:0007669"/>
    <property type="project" value="TreeGrafter"/>
</dbReference>
<dbReference type="AlphaFoldDB" id="A0A4Y9SE49"/>
<dbReference type="GO" id="GO:0009007">
    <property type="term" value="F:site-specific DNA-methyltransferase (adenine-specific) activity"/>
    <property type="evidence" value="ECO:0007669"/>
    <property type="project" value="UniProtKB-UniRule"/>
</dbReference>
<keyword evidence="3 8" id="KW-0489">Methyltransferase</keyword>
<dbReference type="Gene3D" id="3.40.50.150">
    <property type="entry name" value="Vaccinia Virus protein VP39"/>
    <property type="match status" value="1"/>
</dbReference>
<accession>A0A4Y9SE49</accession>
<name>A0A4Y9SE49_9BURK</name>
<evidence type="ECO:0000256" key="2">
    <source>
        <dbReference type="ARBA" id="ARBA00011900"/>
    </source>
</evidence>
<dbReference type="PANTHER" id="PTHR30481:SF3">
    <property type="entry name" value="DNA ADENINE METHYLASE"/>
    <property type="match status" value="1"/>
</dbReference>
<organism evidence="9 10">
    <name type="scientific">Duganella callida</name>
    <dbReference type="NCBI Taxonomy" id="2561932"/>
    <lineage>
        <taxon>Bacteria</taxon>
        <taxon>Pseudomonadati</taxon>
        <taxon>Pseudomonadota</taxon>
        <taxon>Betaproteobacteria</taxon>
        <taxon>Burkholderiales</taxon>
        <taxon>Oxalobacteraceae</taxon>
        <taxon>Telluria group</taxon>
        <taxon>Duganella</taxon>
    </lineage>
</organism>
<feature type="binding site" evidence="7">
    <location>
        <position position="65"/>
    </location>
    <ligand>
        <name>S-adenosyl-L-methionine</name>
        <dbReference type="ChEBI" id="CHEBI:59789"/>
    </ligand>
</feature>
<dbReference type="PANTHER" id="PTHR30481">
    <property type="entry name" value="DNA ADENINE METHYLASE"/>
    <property type="match status" value="1"/>
</dbReference>
<gene>
    <name evidence="9" type="ORF">E4L98_17170</name>
</gene>
<feature type="binding site" evidence="7">
    <location>
        <position position="188"/>
    </location>
    <ligand>
        <name>S-adenosyl-L-methionine</name>
        <dbReference type="ChEBI" id="CHEBI:59789"/>
    </ligand>
</feature>
<dbReference type="PIRSF" id="PIRSF000398">
    <property type="entry name" value="M_m6A_EcoRV"/>
    <property type="match status" value="1"/>
</dbReference>
<comment type="catalytic activity">
    <reaction evidence="6 8">
        <text>a 2'-deoxyadenosine in DNA + S-adenosyl-L-methionine = an N(6)-methyl-2'-deoxyadenosine in DNA + S-adenosyl-L-homocysteine + H(+)</text>
        <dbReference type="Rhea" id="RHEA:15197"/>
        <dbReference type="Rhea" id="RHEA-COMP:12418"/>
        <dbReference type="Rhea" id="RHEA-COMP:12419"/>
        <dbReference type="ChEBI" id="CHEBI:15378"/>
        <dbReference type="ChEBI" id="CHEBI:57856"/>
        <dbReference type="ChEBI" id="CHEBI:59789"/>
        <dbReference type="ChEBI" id="CHEBI:90615"/>
        <dbReference type="ChEBI" id="CHEBI:90616"/>
        <dbReference type="EC" id="2.1.1.72"/>
    </reaction>
</comment>
<dbReference type="InterPro" id="IPR012327">
    <property type="entry name" value="MeTrfase_D12"/>
</dbReference>
<proteinExistence type="inferred from homology"/>